<dbReference type="SUPFAM" id="SSF52540">
    <property type="entry name" value="P-loop containing nucleoside triphosphate hydrolases"/>
    <property type="match status" value="1"/>
</dbReference>
<dbReference type="InterPro" id="IPR051316">
    <property type="entry name" value="Zinc-reg_GTPase_activator"/>
</dbReference>
<dbReference type="InterPro" id="IPR036627">
    <property type="entry name" value="CobW-likC_sf"/>
</dbReference>
<dbReference type="InterPro" id="IPR003495">
    <property type="entry name" value="CobW/HypB/UreG_nucleotide-bd"/>
</dbReference>
<comment type="similarity">
    <text evidence="4">Belongs to the SIMIBI class G3E GTPase family. ZNG1 subfamily.</text>
</comment>
<dbReference type="Proteomes" id="UP000283474">
    <property type="component" value="Chromosome"/>
</dbReference>
<keyword evidence="3" id="KW-0143">Chaperone</keyword>
<dbReference type="Gene3D" id="3.30.1220.10">
    <property type="entry name" value="CobW-like, C-terminal domain"/>
    <property type="match status" value="1"/>
</dbReference>
<evidence type="ECO:0000256" key="2">
    <source>
        <dbReference type="ARBA" id="ARBA00022801"/>
    </source>
</evidence>
<comment type="function">
    <text evidence="5">Zinc chaperone that directly transfers zinc cofactor to target proteins, thereby activating them. Zinc is transferred from the CXCC motif in the GTPase domain to the zinc binding site in target proteins in a process requiring GTP hydrolysis.</text>
</comment>
<keyword evidence="1" id="KW-0547">Nucleotide-binding</keyword>
<dbReference type="InterPro" id="IPR011629">
    <property type="entry name" value="CobW-like_C"/>
</dbReference>
<dbReference type="GO" id="GO:0000166">
    <property type="term" value="F:nucleotide binding"/>
    <property type="evidence" value="ECO:0007669"/>
    <property type="project" value="UniProtKB-KW"/>
</dbReference>
<proteinExistence type="inferred from homology"/>
<sequence length="352" mass="38331">MDNLKNNDARYTVNVLTGFLGSGKTTLLRRLLASEAFSNCAVLINELGEIGLDHELLDQVDQETIVLRNGCICCGIRSDLAGALLSLNERRDRGILPPFDRVVIETTGLADPVPVINTVISDPALHHHYRIGTVVTTVDAVYGLAQLGERAESVKQAAIADRIVITKADLVGPDKLEALQMALTQVNPSCSIITSRNDASESEVLMSRDIGDGARRDEAAQWFAGSSASATMGKQSPSLFQDGGKRLGRVHGSGIETVSLTMDEPLDWTAFGVWFSMLLHRYGSVILRVKGILNLRGVNVPTVIHGVQHLIHPPTHLDSWPSPDRRSRVVLIGYLPDAAMLQRSLEIFSRTK</sequence>
<dbReference type="RefSeq" id="WP_128355593.1">
    <property type="nucleotide sequence ID" value="NZ_CP022987.1"/>
</dbReference>
<dbReference type="Gene3D" id="3.40.50.300">
    <property type="entry name" value="P-loop containing nucleotide triphosphate hydrolases"/>
    <property type="match status" value="1"/>
</dbReference>
<evidence type="ECO:0000256" key="1">
    <source>
        <dbReference type="ARBA" id="ARBA00022741"/>
    </source>
</evidence>
<evidence type="ECO:0000259" key="7">
    <source>
        <dbReference type="SMART" id="SM00833"/>
    </source>
</evidence>
<dbReference type="EMBL" id="CP022987">
    <property type="protein sequence ID" value="QAA94595.1"/>
    <property type="molecule type" value="Genomic_DNA"/>
</dbReference>
<accession>A0A410GE98</accession>
<dbReference type="KEGG" id="pus:CKA81_12705"/>
<name>A0A410GE98_9BURK</name>
<gene>
    <name evidence="8" type="ORF">CKA81_12705</name>
</gene>
<dbReference type="OrthoDB" id="9808822at2"/>
<dbReference type="Pfam" id="PF02492">
    <property type="entry name" value="cobW"/>
    <property type="match status" value="1"/>
</dbReference>
<dbReference type="CDD" id="cd03112">
    <property type="entry name" value="CobW-like"/>
    <property type="match status" value="1"/>
</dbReference>
<evidence type="ECO:0000256" key="3">
    <source>
        <dbReference type="ARBA" id="ARBA00023186"/>
    </source>
</evidence>
<dbReference type="GO" id="GO:0005737">
    <property type="term" value="C:cytoplasm"/>
    <property type="evidence" value="ECO:0007669"/>
    <property type="project" value="TreeGrafter"/>
</dbReference>
<evidence type="ECO:0000256" key="4">
    <source>
        <dbReference type="ARBA" id="ARBA00034320"/>
    </source>
</evidence>
<dbReference type="SUPFAM" id="SSF90002">
    <property type="entry name" value="Hypothetical protein YjiA, C-terminal domain"/>
    <property type="match status" value="1"/>
</dbReference>
<dbReference type="PANTHER" id="PTHR13748:SF62">
    <property type="entry name" value="COBW DOMAIN-CONTAINING PROTEIN"/>
    <property type="match status" value="1"/>
</dbReference>
<comment type="catalytic activity">
    <reaction evidence="6">
        <text>GTP + H2O = GDP + phosphate + H(+)</text>
        <dbReference type="Rhea" id="RHEA:19669"/>
        <dbReference type="ChEBI" id="CHEBI:15377"/>
        <dbReference type="ChEBI" id="CHEBI:15378"/>
        <dbReference type="ChEBI" id="CHEBI:37565"/>
        <dbReference type="ChEBI" id="CHEBI:43474"/>
        <dbReference type="ChEBI" id="CHEBI:58189"/>
    </reaction>
    <physiologicalReaction direction="left-to-right" evidence="6">
        <dbReference type="Rhea" id="RHEA:19670"/>
    </physiologicalReaction>
</comment>
<feature type="domain" description="CobW C-terminal" evidence="7">
    <location>
        <begin position="255"/>
        <end position="349"/>
    </location>
</feature>
<protein>
    <submittedName>
        <fullName evidence="8">Cobalamin biosynthesis protein CobW</fullName>
    </submittedName>
</protein>
<dbReference type="Pfam" id="PF07683">
    <property type="entry name" value="CobW_C"/>
    <property type="match status" value="1"/>
</dbReference>
<dbReference type="GO" id="GO:0016787">
    <property type="term" value="F:hydrolase activity"/>
    <property type="evidence" value="ECO:0007669"/>
    <property type="project" value="UniProtKB-KW"/>
</dbReference>
<dbReference type="SMART" id="SM00833">
    <property type="entry name" value="CobW_C"/>
    <property type="match status" value="1"/>
</dbReference>
<evidence type="ECO:0000313" key="8">
    <source>
        <dbReference type="EMBL" id="QAA94595.1"/>
    </source>
</evidence>
<evidence type="ECO:0000256" key="6">
    <source>
        <dbReference type="ARBA" id="ARBA00049117"/>
    </source>
</evidence>
<evidence type="ECO:0000256" key="5">
    <source>
        <dbReference type="ARBA" id="ARBA00045658"/>
    </source>
</evidence>
<evidence type="ECO:0000313" key="9">
    <source>
        <dbReference type="Proteomes" id="UP000283474"/>
    </source>
</evidence>
<dbReference type="AlphaFoldDB" id="A0A410GE98"/>
<dbReference type="PANTHER" id="PTHR13748">
    <property type="entry name" value="COBW-RELATED"/>
    <property type="match status" value="1"/>
</dbReference>
<reference evidence="8 9" key="1">
    <citation type="submission" date="2017-08" db="EMBL/GenBank/DDBJ databases">
        <authorList>
            <person name="Park S.-J."/>
            <person name="Kim H."/>
        </authorList>
    </citation>
    <scope>NUCLEOTIDE SEQUENCE [LARGE SCALE GENOMIC DNA]</scope>
    <source>
        <strain evidence="9">ye3</strain>
    </source>
</reference>
<keyword evidence="2" id="KW-0378">Hydrolase</keyword>
<dbReference type="InterPro" id="IPR027417">
    <property type="entry name" value="P-loop_NTPase"/>
</dbReference>
<organism evidence="8 9">
    <name type="scientific">Pollutimonas thiosulfatoxidans</name>
    <dbReference type="NCBI Taxonomy" id="2028345"/>
    <lineage>
        <taxon>Bacteria</taxon>
        <taxon>Pseudomonadati</taxon>
        <taxon>Pseudomonadota</taxon>
        <taxon>Betaproteobacteria</taxon>
        <taxon>Burkholderiales</taxon>
        <taxon>Alcaligenaceae</taxon>
        <taxon>Pollutimonas</taxon>
    </lineage>
</organism>
<keyword evidence="9" id="KW-1185">Reference proteome</keyword>